<organism evidence="2 3">
    <name type="scientific">Lagenidium giganteum</name>
    <dbReference type="NCBI Taxonomy" id="4803"/>
    <lineage>
        <taxon>Eukaryota</taxon>
        <taxon>Sar</taxon>
        <taxon>Stramenopiles</taxon>
        <taxon>Oomycota</taxon>
        <taxon>Peronosporomycetes</taxon>
        <taxon>Pythiales</taxon>
        <taxon>Pythiaceae</taxon>
    </lineage>
</organism>
<feature type="transmembrane region" description="Helical" evidence="1">
    <location>
        <begin position="700"/>
        <end position="719"/>
    </location>
</feature>
<feature type="transmembrane region" description="Helical" evidence="1">
    <location>
        <begin position="374"/>
        <end position="394"/>
    </location>
</feature>
<feature type="transmembrane region" description="Helical" evidence="1">
    <location>
        <begin position="673"/>
        <end position="694"/>
    </location>
</feature>
<keyword evidence="3" id="KW-1185">Reference proteome</keyword>
<feature type="transmembrane region" description="Helical" evidence="1">
    <location>
        <begin position="64"/>
        <end position="81"/>
    </location>
</feature>
<evidence type="ECO:0000256" key="1">
    <source>
        <dbReference type="SAM" id="Phobius"/>
    </source>
</evidence>
<dbReference type="AlphaFoldDB" id="A0AAV2YYS5"/>
<protein>
    <recommendedName>
        <fullName evidence="4">Transmembrane protein</fullName>
    </recommendedName>
</protein>
<sequence length="868" mass="97911">MTPVVPSDTEAANKNDRGICYMLELAHDLPCLDLSRTLARSLLGDSRNERFLAVMRRRYGQLRAAFRIGLVLMWITTFVEADIGRVLSVIALPLGAPAVYCSFFMGGIDMLLILVREHEFVYFTVINVLFFVMLALIYGDVRSLDVVFGLVAALLVTMSDALYRTSKSTVRTTIFGLPVMFSIGCMAYLHQIRSANTNLVLLHFGRITMETRDLLLKTCFTMCIFYVRILYRRHVFTHCFKCGTVPCVIHRARLKLVITKAARGRRVTIWSQPKPELLELPHLQHLRLLPMDIIEVEADYIKMASIVPDKVDAMNAGDDGVCYMLELAQELPRLDLSRTLIRSMLGDSRHEHFLAVMRCHYGTMRMGFRIGLTLIWITTFVEASVGCVMGVIAFLIAYEFVFFTFTNVLYCVVFASILGDLRCIEMLYGFVGVQLVVMSDANFRTSKSAVQTTMVSAPFVLSMGCMACLRQIRSAGNSNVLFNYGRIAIEGNDLMLNTSVTTCIFFLRIVYRRRGMLNCYKSGAIPCVIHRARLKLVIPQAARGRRSTIWSQPKVEVPEQPHLQHLRLLPMDIIEVEADNVLWPRMRPSQSLTSTLMSCHRIAGLVAMLLAVSTLILPSKQDLQSDTTARWTNSQILGLTAVPVGALLFSLLYLVPLMFCYQHDLLASLLRKFDVLFTACQFAAAVVSLGDMLLYDYRCWTLAAWFLWNIWILLFDALTPCTRARFGLSRTHVACAIVVKFCCMALIVNVMAFGDPQLLLERKIFTLSVSKTVNVSMHTASFFLNRMLPILIWDIRLLQGLLLGSESELIFIKGSLEYLCPLETLPIDTKGEGTPLRRTLLEAFRRLTRRLKPSTNDVQPISNIGGVG</sequence>
<keyword evidence="1" id="KW-0812">Transmembrane</keyword>
<feature type="transmembrane region" description="Helical" evidence="1">
    <location>
        <begin position="449"/>
        <end position="469"/>
    </location>
</feature>
<feature type="transmembrane region" description="Helical" evidence="1">
    <location>
        <begin position="636"/>
        <end position="661"/>
    </location>
</feature>
<reference evidence="2" key="1">
    <citation type="submission" date="2022-11" db="EMBL/GenBank/DDBJ databases">
        <authorList>
            <person name="Morgan W.R."/>
            <person name="Tartar A."/>
        </authorList>
    </citation>
    <scope>NUCLEOTIDE SEQUENCE</scope>
    <source>
        <strain evidence="2">ARSEF 373</strain>
    </source>
</reference>
<feature type="transmembrane region" description="Helical" evidence="1">
    <location>
        <begin position="214"/>
        <end position="231"/>
    </location>
</feature>
<feature type="transmembrane region" description="Helical" evidence="1">
    <location>
        <begin position="120"/>
        <end position="138"/>
    </location>
</feature>
<feature type="transmembrane region" description="Helical" evidence="1">
    <location>
        <begin position="87"/>
        <end position="108"/>
    </location>
</feature>
<feature type="transmembrane region" description="Helical" evidence="1">
    <location>
        <begin position="175"/>
        <end position="194"/>
    </location>
</feature>
<name>A0AAV2YYS5_9STRA</name>
<dbReference type="EMBL" id="DAKRPA010000105">
    <property type="protein sequence ID" value="DAZ98518.1"/>
    <property type="molecule type" value="Genomic_DNA"/>
</dbReference>
<keyword evidence="1" id="KW-0472">Membrane</keyword>
<proteinExistence type="predicted"/>
<keyword evidence="1" id="KW-1133">Transmembrane helix</keyword>
<feature type="transmembrane region" description="Helical" evidence="1">
    <location>
        <begin position="144"/>
        <end position="163"/>
    </location>
</feature>
<feature type="transmembrane region" description="Helical" evidence="1">
    <location>
        <begin position="595"/>
        <end position="616"/>
    </location>
</feature>
<reference evidence="2" key="2">
    <citation type="journal article" date="2023" name="Microbiol Resour">
        <title>Decontamination and Annotation of the Draft Genome Sequence of the Oomycete Lagenidium giganteum ARSEF 373.</title>
        <authorList>
            <person name="Morgan W.R."/>
            <person name="Tartar A."/>
        </authorList>
    </citation>
    <scope>NUCLEOTIDE SEQUENCE</scope>
    <source>
        <strain evidence="2">ARSEF 373</strain>
    </source>
</reference>
<evidence type="ECO:0008006" key="4">
    <source>
        <dbReference type="Google" id="ProtNLM"/>
    </source>
</evidence>
<comment type="caution">
    <text evidence="2">The sequence shown here is derived from an EMBL/GenBank/DDBJ whole genome shotgun (WGS) entry which is preliminary data.</text>
</comment>
<evidence type="ECO:0000313" key="3">
    <source>
        <dbReference type="Proteomes" id="UP001146120"/>
    </source>
</evidence>
<dbReference type="Proteomes" id="UP001146120">
    <property type="component" value="Unassembled WGS sequence"/>
</dbReference>
<feature type="transmembrane region" description="Helical" evidence="1">
    <location>
        <begin position="400"/>
        <end position="419"/>
    </location>
</feature>
<evidence type="ECO:0000313" key="2">
    <source>
        <dbReference type="EMBL" id="DAZ98518.1"/>
    </source>
</evidence>
<gene>
    <name evidence="2" type="ORF">N0F65_004955</name>
</gene>
<accession>A0AAV2YYS5</accession>
<feature type="transmembrane region" description="Helical" evidence="1">
    <location>
        <begin position="731"/>
        <end position="753"/>
    </location>
</feature>